<dbReference type="WBParaSite" id="ALUE_0001988901-mRNA-1">
    <property type="protein sequence ID" value="ALUE_0001988901-mRNA-1"/>
    <property type="gene ID" value="ALUE_0001988901"/>
</dbReference>
<sequence length="217" mass="24877">LDRGSIRCFKEISEFILGRILIKLVACWTHLAYPFDLNGRTLCVFNILCLQDAVPYTSKGLHSFYLVNSRCSDHTEVVLIDDASIIESCLGLLERQEKKPDYAVVWLERECGNFRPADSRFQNRAMLVLWRSTRPHQQSLPISPPTRVAGNRRKVLQLWNLQLSERPVQLGVFRSLLNALLSVLCNYERGVFLDFTSRISFGRFIGESPVSENVQCL</sequence>
<accession>A0A0M3IMB1</accession>
<proteinExistence type="predicted"/>
<dbReference type="Proteomes" id="UP000036681">
    <property type="component" value="Unplaced"/>
</dbReference>
<evidence type="ECO:0000313" key="1">
    <source>
        <dbReference type="Proteomes" id="UP000036681"/>
    </source>
</evidence>
<organism evidence="1 2">
    <name type="scientific">Ascaris lumbricoides</name>
    <name type="common">Giant roundworm</name>
    <dbReference type="NCBI Taxonomy" id="6252"/>
    <lineage>
        <taxon>Eukaryota</taxon>
        <taxon>Metazoa</taxon>
        <taxon>Ecdysozoa</taxon>
        <taxon>Nematoda</taxon>
        <taxon>Chromadorea</taxon>
        <taxon>Rhabditida</taxon>
        <taxon>Spirurina</taxon>
        <taxon>Ascaridomorpha</taxon>
        <taxon>Ascaridoidea</taxon>
        <taxon>Ascarididae</taxon>
        <taxon>Ascaris</taxon>
    </lineage>
</organism>
<dbReference type="AlphaFoldDB" id="A0A0M3IMB1"/>
<name>A0A0M3IMB1_ASCLU</name>
<protein>
    <submittedName>
        <fullName evidence="2">HET domain-containing protein</fullName>
    </submittedName>
</protein>
<reference evidence="2" key="1">
    <citation type="submission" date="2017-02" db="UniProtKB">
        <authorList>
            <consortium name="WormBaseParasite"/>
        </authorList>
    </citation>
    <scope>IDENTIFICATION</scope>
</reference>
<keyword evidence="1" id="KW-1185">Reference proteome</keyword>
<evidence type="ECO:0000313" key="2">
    <source>
        <dbReference type="WBParaSite" id="ALUE_0001988901-mRNA-1"/>
    </source>
</evidence>